<accession>A0A1M6GGL8</accession>
<feature type="signal peptide" evidence="1">
    <location>
        <begin position="1"/>
        <end position="19"/>
    </location>
</feature>
<evidence type="ECO:0000256" key="1">
    <source>
        <dbReference type="SAM" id="SignalP"/>
    </source>
</evidence>
<proteinExistence type="predicted"/>
<dbReference type="OrthoDB" id="5522619at2"/>
<reference evidence="3" key="1">
    <citation type="submission" date="2016-11" db="EMBL/GenBank/DDBJ databases">
        <authorList>
            <person name="Varghese N."/>
            <person name="Submissions S."/>
        </authorList>
    </citation>
    <scope>NUCLEOTIDE SEQUENCE [LARGE SCALE GENOMIC DNA]</scope>
    <source>
        <strain evidence="3">DSM 18829</strain>
    </source>
</reference>
<name>A0A1M6GGL8_9FLAO</name>
<keyword evidence="1" id="KW-0732">Signal</keyword>
<dbReference type="Proteomes" id="UP000184488">
    <property type="component" value="Unassembled WGS sequence"/>
</dbReference>
<dbReference type="PROSITE" id="PS51257">
    <property type="entry name" value="PROKAR_LIPOPROTEIN"/>
    <property type="match status" value="1"/>
</dbReference>
<protein>
    <recommendedName>
        <fullName evidence="4">2-dehydro-3-deoxyphosphooctonate aldolase</fullName>
    </recommendedName>
</protein>
<keyword evidence="3" id="KW-1185">Reference proteome</keyword>
<dbReference type="RefSeq" id="WP_073312052.1">
    <property type="nucleotide sequence ID" value="NZ_FQZI01000005.1"/>
</dbReference>
<evidence type="ECO:0008006" key="4">
    <source>
        <dbReference type="Google" id="ProtNLM"/>
    </source>
</evidence>
<dbReference type="STRING" id="415425.SAMN05444363_2606"/>
<sequence length="151" mass="16983">MKFRILILLLISISFTSCISTRSTIKNIDDSIPGPALNETFNSFIITKKATSKKYAYNEDYPVNVGFTTLEDANNNQIRFLNALAGPNGEKITFVKKDPCCPFPTKRSDMGAGMIDTFEITWEGQKQPVLLYINKFEKGELMIPIGFTARK</sequence>
<evidence type="ECO:0000313" key="3">
    <source>
        <dbReference type="Proteomes" id="UP000184488"/>
    </source>
</evidence>
<evidence type="ECO:0000313" key="2">
    <source>
        <dbReference type="EMBL" id="SHJ09095.1"/>
    </source>
</evidence>
<dbReference type="AlphaFoldDB" id="A0A1M6GGL8"/>
<feature type="chain" id="PRO_5013087622" description="2-dehydro-3-deoxyphosphooctonate aldolase" evidence="1">
    <location>
        <begin position="20"/>
        <end position="151"/>
    </location>
</feature>
<organism evidence="2 3">
    <name type="scientific">Flavobacterium terrae</name>
    <dbReference type="NCBI Taxonomy" id="415425"/>
    <lineage>
        <taxon>Bacteria</taxon>
        <taxon>Pseudomonadati</taxon>
        <taxon>Bacteroidota</taxon>
        <taxon>Flavobacteriia</taxon>
        <taxon>Flavobacteriales</taxon>
        <taxon>Flavobacteriaceae</taxon>
        <taxon>Flavobacterium</taxon>
    </lineage>
</organism>
<gene>
    <name evidence="2" type="ORF">SAMN05444363_2606</name>
</gene>
<dbReference type="EMBL" id="FQZI01000005">
    <property type="protein sequence ID" value="SHJ09095.1"/>
    <property type="molecule type" value="Genomic_DNA"/>
</dbReference>